<name>A0A6J5XF18_PRUAR</name>
<reference evidence="4" key="1">
    <citation type="journal article" date="2020" name="Genome Biol.">
        <title>Gamete binning: chromosome-level and haplotype-resolved genome assembly enabled by high-throughput single-cell sequencing of gamete genomes.</title>
        <authorList>
            <person name="Campoy J.A."/>
            <person name="Sun H."/>
            <person name="Goel M."/>
            <person name="Jiao W.-B."/>
            <person name="Folz-Donahue K."/>
            <person name="Wang N."/>
            <person name="Rubio M."/>
            <person name="Liu C."/>
            <person name="Kukat C."/>
            <person name="Ruiz D."/>
            <person name="Huettel B."/>
            <person name="Schneeberger K."/>
        </authorList>
    </citation>
    <scope>NUCLEOTIDE SEQUENCE [LARGE SCALE GENOMIC DNA]</scope>
    <source>
        <strain evidence="4">cv. Rojo Pasion</strain>
    </source>
</reference>
<dbReference type="AlphaFoldDB" id="A0A6J5XF18"/>
<accession>A0A6J5XF18</accession>
<evidence type="ECO:0000313" key="1">
    <source>
        <dbReference type="EMBL" id="CAB4279017.1"/>
    </source>
</evidence>
<proteinExistence type="predicted"/>
<dbReference type="Proteomes" id="UP000507245">
    <property type="component" value="Unassembled WGS sequence"/>
</dbReference>
<dbReference type="OrthoDB" id="1193898at2759"/>
<evidence type="ECO:0000313" key="2">
    <source>
        <dbReference type="EMBL" id="CAB4309478.1"/>
    </source>
</evidence>
<dbReference type="EMBL" id="CAEKKB010000005">
    <property type="protein sequence ID" value="CAB4309478.1"/>
    <property type="molecule type" value="Genomic_DNA"/>
</dbReference>
<protein>
    <recommendedName>
        <fullName evidence="5">Reverse transcriptase Ty1/copia-type domain-containing protein</fullName>
    </recommendedName>
</protein>
<reference evidence="2 3" key="2">
    <citation type="submission" date="2020-05" db="EMBL/GenBank/DDBJ databases">
        <authorList>
            <person name="Campoy J."/>
            <person name="Schneeberger K."/>
            <person name="Spophaly S."/>
        </authorList>
    </citation>
    <scope>NUCLEOTIDE SEQUENCE [LARGE SCALE GENOMIC DNA]</scope>
    <source>
        <strain evidence="2">PruArmRojPasFocal</strain>
    </source>
</reference>
<gene>
    <name evidence="1" type="ORF">CURHAP_LOCUS31016</name>
    <name evidence="2" type="ORF">ORAREDHAP_LOCUS30671</name>
</gene>
<dbReference type="EMBL" id="CAEKDK010000005">
    <property type="protein sequence ID" value="CAB4279017.1"/>
    <property type="molecule type" value="Genomic_DNA"/>
</dbReference>
<dbReference type="Proteomes" id="UP000507222">
    <property type="component" value="Unassembled WGS sequence"/>
</dbReference>
<evidence type="ECO:0000313" key="4">
    <source>
        <dbReference type="Proteomes" id="UP000507245"/>
    </source>
</evidence>
<keyword evidence="4" id="KW-1185">Reference proteome</keyword>
<sequence length="103" mass="11746">MAVAESEIELTCYTQASKSPYWQHAILNQFNALLEQRTWSLIPSSSHQNIVSCKWIFKIKRFKACPIAKGFHQQSEINYFDTFSLVVKLTTILTIMSIAISCG</sequence>
<evidence type="ECO:0008006" key="5">
    <source>
        <dbReference type="Google" id="ProtNLM"/>
    </source>
</evidence>
<evidence type="ECO:0000313" key="3">
    <source>
        <dbReference type="Proteomes" id="UP000507222"/>
    </source>
</evidence>
<organism evidence="2 4">
    <name type="scientific">Prunus armeniaca</name>
    <name type="common">Apricot</name>
    <name type="synonym">Armeniaca vulgaris</name>
    <dbReference type="NCBI Taxonomy" id="36596"/>
    <lineage>
        <taxon>Eukaryota</taxon>
        <taxon>Viridiplantae</taxon>
        <taxon>Streptophyta</taxon>
        <taxon>Embryophyta</taxon>
        <taxon>Tracheophyta</taxon>
        <taxon>Spermatophyta</taxon>
        <taxon>Magnoliopsida</taxon>
        <taxon>eudicotyledons</taxon>
        <taxon>Gunneridae</taxon>
        <taxon>Pentapetalae</taxon>
        <taxon>rosids</taxon>
        <taxon>fabids</taxon>
        <taxon>Rosales</taxon>
        <taxon>Rosaceae</taxon>
        <taxon>Amygdaloideae</taxon>
        <taxon>Amygdaleae</taxon>
        <taxon>Prunus</taxon>
    </lineage>
</organism>